<accession>A0AB35ULD9</accession>
<dbReference type="AlphaFoldDB" id="A0AB35ULD9"/>
<organism evidence="2 3">
    <name type="scientific">Dielma fastidiosa</name>
    <dbReference type="NCBI Taxonomy" id="1034346"/>
    <lineage>
        <taxon>Bacteria</taxon>
        <taxon>Bacillati</taxon>
        <taxon>Bacillota</taxon>
        <taxon>Erysipelotrichia</taxon>
        <taxon>Erysipelotrichales</taxon>
        <taxon>Erysipelotrichaceae</taxon>
        <taxon>Dielma</taxon>
    </lineage>
</organism>
<evidence type="ECO:0000259" key="1">
    <source>
        <dbReference type="SMART" id="SM00849"/>
    </source>
</evidence>
<evidence type="ECO:0000313" key="2">
    <source>
        <dbReference type="EMBL" id="MDY5168810.1"/>
    </source>
</evidence>
<gene>
    <name evidence="2" type="ORF">MQE39_11860</name>
</gene>
<proteinExistence type="predicted"/>
<dbReference type="InterPro" id="IPR001279">
    <property type="entry name" value="Metallo-B-lactamas"/>
</dbReference>
<feature type="domain" description="Metallo-beta-lactamase" evidence="1">
    <location>
        <begin position="39"/>
        <end position="246"/>
    </location>
</feature>
<reference evidence="2" key="1">
    <citation type="submission" date="2022-03" db="EMBL/GenBank/DDBJ databases">
        <title>First case of bacteraemia caused by Dielma fastidiosa in a patient hospitalised with diverticulitis.</title>
        <authorList>
            <person name="Forman-Ankjaer B."/>
            <person name="Hvid-Jensen F."/>
            <person name="Kobel C.M."/>
            <person name="Greve T."/>
        </authorList>
    </citation>
    <scope>NUCLEOTIDE SEQUENCE</scope>
    <source>
        <strain evidence="2">AUH_DF_2021</strain>
    </source>
</reference>
<dbReference type="Pfam" id="PF00753">
    <property type="entry name" value="Lactamase_B"/>
    <property type="match status" value="1"/>
</dbReference>
<dbReference type="Gene3D" id="3.60.15.10">
    <property type="entry name" value="Ribonuclease Z/Hydroxyacylglutathione hydrolase-like"/>
    <property type="match status" value="1"/>
</dbReference>
<name>A0AB35ULD9_9FIRM</name>
<dbReference type="SMART" id="SM00849">
    <property type="entry name" value="Lactamase_B"/>
    <property type="match status" value="1"/>
</dbReference>
<dbReference type="PANTHER" id="PTHR23131:SF4">
    <property type="entry name" value="METALLO-BETA-LACTAMASE SUPERFAMILY POTEIN"/>
    <property type="match status" value="1"/>
</dbReference>
<evidence type="ECO:0000313" key="3">
    <source>
        <dbReference type="Proteomes" id="UP001276902"/>
    </source>
</evidence>
<dbReference type="PANTHER" id="PTHR23131">
    <property type="entry name" value="ENDORIBONUCLEASE LACTB2"/>
    <property type="match status" value="1"/>
</dbReference>
<protein>
    <submittedName>
        <fullName evidence="2">MBL fold metallo-hydrolase</fullName>
    </submittedName>
</protein>
<dbReference type="InterPro" id="IPR036866">
    <property type="entry name" value="RibonucZ/Hydroxyglut_hydro"/>
</dbReference>
<dbReference type="RefSeq" id="WP_320883933.1">
    <property type="nucleotide sequence ID" value="NZ_BAABZA010000003.1"/>
</dbReference>
<comment type="caution">
    <text evidence="2">The sequence shown here is derived from an EMBL/GenBank/DDBJ whole genome shotgun (WGS) entry which is preliminary data.</text>
</comment>
<dbReference type="Proteomes" id="UP001276902">
    <property type="component" value="Unassembled WGS sequence"/>
</dbReference>
<dbReference type="InterPro" id="IPR050662">
    <property type="entry name" value="Sec-metab_biosynth-thioest"/>
</dbReference>
<dbReference type="SUPFAM" id="SSF56281">
    <property type="entry name" value="Metallo-hydrolase/oxidoreductase"/>
    <property type="match status" value="1"/>
</dbReference>
<sequence length="341" mass="39517">MPNITGWLAGSPRNAFDMKLLRRDIYAITMHSASEITKEIQVYLIKGRDEHLLIDIGFHSASAADELCTALKQLNVELKDVRLFLTHLHVDHCGNAQHFAPCLKEILASEWDGCMITHKLNKTTAHYIRKNRLLAGIPRSVCVKLKSESEIFEGGDGVFAFTPIHAHERLRVGDYTFEVIDLAGHSPQQIGLYEINEHFMFAADSVLNQIYPTINFWMEEFSSMQDNFDTLKRICDFDCEIIYPAHHGPISDIKERCMQTLDHHMKKGKYLLDVVKQGSGTAYDFAMRMQWGRQLNRFDLLSCPQQWFACMELLAHLERFYHLGILSRELIDEHWYYHIKE</sequence>
<dbReference type="EMBL" id="JALDAW010000016">
    <property type="protein sequence ID" value="MDY5168810.1"/>
    <property type="molecule type" value="Genomic_DNA"/>
</dbReference>